<keyword evidence="6" id="KW-1185">Reference proteome</keyword>
<evidence type="ECO:0000256" key="4">
    <source>
        <dbReference type="ARBA" id="ARBA00023163"/>
    </source>
</evidence>
<evidence type="ECO:0000256" key="3">
    <source>
        <dbReference type="ARBA" id="ARBA00023125"/>
    </source>
</evidence>
<proteinExistence type="inferred from homology"/>
<evidence type="ECO:0000256" key="1">
    <source>
        <dbReference type="ARBA" id="ARBA00011046"/>
    </source>
</evidence>
<name>A0ABT9P7Z0_9ACTN</name>
<dbReference type="EMBL" id="JAUSQZ010000001">
    <property type="protein sequence ID" value="MDP9828823.1"/>
    <property type="molecule type" value="Genomic_DNA"/>
</dbReference>
<dbReference type="RefSeq" id="WP_307246399.1">
    <property type="nucleotide sequence ID" value="NZ_JAUSQZ010000001.1"/>
</dbReference>
<comment type="caution">
    <text evidence="5">The sequence shown here is derived from an EMBL/GenBank/DDBJ whole genome shotgun (WGS) entry which is preliminary data.</text>
</comment>
<organism evidence="5 6">
    <name type="scientific">Kineosporia succinea</name>
    <dbReference type="NCBI Taxonomy" id="84632"/>
    <lineage>
        <taxon>Bacteria</taxon>
        <taxon>Bacillati</taxon>
        <taxon>Actinomycetota</taxon>
        <taxon>Actinomycetes</taxon>
        <taxon>Kineosporiales</taxon>
        <taxon>Kineosporiaceae</taxon>
        <taxon>Kineosporia</taxon>
    </lineage>
</organism>
<dbReference type="Gene3D" id="1.10.10.10">
    <property type="entry name" value="Winged helix-like DNA-binding domain superfamily/Winged helix DNA-binding domain"/>
    <property type="match status" value="1"/>
</dbReference>
<protein>
    <submittedName>
        <fullName evidence="5">Transcriptional regulator</fullName>
    </submittedName>
</protein>
<dbReference type="InterPro" id="IPR036388">
    <property type="entry name" value="WH-like_DNA-bd_sf"/>
</dbReference>
<dbReference type="InterPro" id="IPR036390">
    <property type="entry name" value="WH_DNA-bd_sf"/>
</dbReference>
<sequence>MVRRDHLERAVLEALWDCPDGLTAPEVVELLADRQLALTTVHTVLDRLRAKDLVRRERDGRVFRHRAVRSREELTAEAMVAVLQDSADHPLALSMFVRAVSKADADALRRALGAEERRRRS</sequence>
<evidence type="ECO:0000313" key="6">
    <source>
        <dbReference type="Proteomes" id="UP001235712"/>
    </source>
</evidence>
<dbReference type="Proteomes" id="UP001235712">
    <property type="component" value="Unassembled WGS sequence"/>
</dbReference>
<evidence type="ECO:0000256" key="2">
    <source>
        <dbReference type="ARBA" id="ARBA00023015"/>
    </source>
</evidence>
<keyword evidence="4" id="KW-0804">Transcription</keyword>
<evidence type="ECO:0000313" key="5">
    <source>
        <dbReference type="EMBL" id="MDP9828823.1"/>
    </source>
</evidence>
<dbReference type="Gene3D" id="6.10.140.850">
    <property type="match status" value="1"/>
</dbReference>
<accession>A0ABT9P7Z0</accession>
<dbReference type="SUPFAM" id="SSF46785">
    <property type="entry name" value="Winged helix' DNA-binding domain"/>
    <property type="match status" value="1"/>
</dbReference>
<keyword evidence="3" id="KW-0238">DNA-binding</keyword>
<reference evidence="5 6" key="1">
    <citation type="submission" date="2023-07" db="EMBL/GenBank/DDBJ databases">
        <title>Sequencing the genomes of 1000 actinobacteria strains.</title>
        <authorList>
            <person name="Klenk H.-P."/>
        </authorList>
    </citation>
    <scope>NUCLEOTIDE SEQUENCE [LARGE SCALE GENOMIC DNA]</scope>
    <source>
        <strain evidence="5 6">DSM 44388</strain>
    </source>
</reference>
<comment type="similarity">
    <text evidence="1">Belongs to the BlaI transcriptional regulatory family.</text>
</comment>
<gene>
    <name evidence="5" type="ORF">J2S57_004572</name>
</gene>
<dbReference type="Pfam" id="PF03965">
    <property type="entry name" value="Penicillinase_R"/>
    <property type="match status" value="1"/>
</dbReference>
<keyword evidence="2" id="KW-0805">Transcription regulation</keyword>
<dbReference type="InterPro" id="IPR005650">
    <property type="entry name" value="BlaI_family"/>
</dbReference>